<name>A0A116MWC6_STRSU</name>
<accession>A0A116MWC6</accession>
<keyword evidence="1" id="KW-1133">Transmembrane helix</keyword>
<keyword evidence="1" id="KW-0472">Membrane</keyword>
<dbReference type="EMBL" id="FIHS01000051">
    <property type="protein sequence ID" value="CYV69516.1"/>
    <property type="molecule type" value="Genomic_DNA"/>
</dbReference>
<reference evidence="2 3" key="1">
    <citation type="submission" date="2016-02" db="EMBL/GenBank/DDBJ databases">
        <authorList>
            <consortium name="Pathogen Informatics"/>
        </authorList>
    </citation>
    <scope>NUCLEOTIDE SEQUENCE [LARGE SCALE GENOMIC DNA]</scope>
    <source>
        <strain evidence="2 3">LSS69</strain>
    </source>
</reference>
<keyword evidence="1" id="KW-0812">Transmembrane</keyword>
<dbReference type="Gene3D" id="2.60.120.380">
    <property type="match status" value="1"/>
</dbReference>
<dbReference type="Proteomes" id="UP000071533">
    <property type="component" value="Unassembled WGS sequence"/>
</dbReference>
<sequence>MKDNKLLQPIEKFLEEEKIELSTKAFLQKIYFGIEISDDKISSFVDEKDLSVFALLKTIHSDPLKRVIIEDTFSKMFSNKKIIDGYFKAFDKSYIKKVSFFFNEIILVILSLVVPTILQYYPFKDIPLIYAIMVSFGLVVISIIRESNILEFLALNNQYKAQVTRYYMKYIFSSDKDKGFIHFLLFPFDIIIRILVSLHSFIIQFKFHLLFYVSLVILLSIAYQQVSNILDQFNSNESHQVTSTSTTEAEENVKKEEKVLTVPSQQAGEELNIGPRTLAYFPEEGQAFLTEADNMKEFSYTAPISGEYYLELIGLKESESARVNVYDNLEKSLTSFSTDGAILILEAGKTYKIVTKFNGTDLAIRLQLTVASEVTDISYASSVKDTISYSTQQNIYSFTPQLDGLYHFDLEDIVAGSSLDINVYDQLNNSVETVNYSKSSYQLKEGEKYTIAVKHSSYSVLSDYTLKIGAPKPVQTITDYTKVIDSIEYQNQINHYIFKAPLDGVYGFEIKDKLAYSTISVLIQNHLKEKIGEIGTFSDATTVRLEKGQEYSIYVVQEKELSPYSLTIGYAHPVRKIGLEQTVTDEMTFTNEIHEYQFIPQNSGDYKVSVENNVTDVFVFDKNGNRLSGTFDGVYTFEKDEKYTVQLVQDGKFGSYEMKLQATN</sequence>
<protein>
    <submittedName>
        <fullName evidence="2">Uncharacterized protein</fullName>
    </submittedName>
</protein>
<feature type="transmembrane region" description="Helical" evidence="1">
    <location>
        <begin position="100"/>
        <end position="121"/>
    </location>
</feature>
<gene>
    <name evidence="2" type="ORF">ERS132431_02236</name>
</gene>
<organism evidence="2 3">
    <name type="scientific">Streptococcus suis</name>
    <dbReference type="NCBI Taxonomy" id="1307"/>
    <lineage>
        <taxon>Bacteria</taxon>
        <taxon>Bacillati</taxon>
        <taxon>Bacillota</taxon>
        <taxon>Bacilli</taxon>
        <taxon>Lactobacillales</taxon>
        <taxon>Streptococcaceae</taxon>
        <taxon>Streptococcus</taxon>
    </lineage>
</organism>
<evidence type="ECO:0000313" key="2">
    <source>
        <dbReference type="EMBL" id="CYV69516.1"/>
    </source>
</evidence>
<dbReference type="RefSeq" id="WP_044691811.1">
    <property type="nucleotide sequence ID" value="NZ_CEHJ01000058.1"/>
</dbReference>
<dbReference type="AlphaFoldDB" id="A0A116MWC6"/>
<evidence type="ECO:0000256" key="1">
    <source>
        <dbReference type="SAM" id="Phobius"/>
    </source>
</evidence>
<feature type="transmembrane region" description="Helical" evidence="1">
    <location>
        <begin position="179"/>
        <end position="203"/>
    </location>
</feature>
<proteinExistence type="predicted"/>
<feature type="transmembrane region" description="Helical" evidence="1">
    <location>
        <begin position="127"/>
        <end position="144"/>
    </location>
</feature>
<evidence type="ECO:0000313" key="3">
    <source>
        <dbReference type="Proteomes" id="UP000071533"/>
    </source>
</evidence>